<comment type="caution">
    <text evidence="3">The sequence shown here is derived from an EMBL/GenBank/DDBJ whole genome shotgun (WGS) entry which is preliminary data.</text>
</comment>
<feature type="signal peptide" evidence="2">
    <location>
        <begin position="1"/>
        <end position="29"/>
    </location>
</feature>
<evidence type="ECO:0000313" key="4">
    <source>
        <dbReference type="Proteomes" id="UP000751190"/>
    </source>
</evidence>
<feature type="chain" id="PRO_5035307851" description="PNPLA domain-containing protein" evidence="2">
    <location>
        <begin position="30"/>
        <end position="512"/>
    </location>
</feature>
<protein>
    <recommendedName>
        <fullName evidence="5">PNPLA domain-containing protein</fullName>
    </recommendedName>
</protein>
<proteinExistence type="predicted"/>
<evidence type="ECO:0008006" key="5">
    <source>
        <dbReference type="Google" id="ProtNLM"/>
    </source>
</evidence>
<dbReference type="Proteomes" id="UP000751190">
    <property type="component" value="Unassembled WGS sequence"/>
</dbReference>
<reference evidence="3" key="1">
    <citation type="submission" date="2021-05" db="EMBL/GenBank/DDBJ databases">
        <title>The genome of the haptophyte Pavlova lutheri (Diacronema luteri, Pavlovales) - a model for lipid biosynthesis in eukaryotic algae.</title>
        <authorList>
            <person name="Hulatt C.J."/>
            <person name="Posewitz M.C."/>
        </authorList>
    </citation>
    <scope>NUCLEOTIDE SEQUENCE</scope>
    <source>
        <strain evidence="3">NIVA-4/92</strain>
    </source>
</reference>
<dbReference type="SUPFAM" id="SSF52151">
    <property type="entry name" value="FabD/lysophospholipase-like"/>
    <property type="match status" value="1"/>
</dbReference>
<feature type="region of interest" description="Disordered" evidence="1">
    <location>
        <begin position="482"/>
        <end position="512"/>
    </location>
</feature>
<gene>
    <name evidence="3" type="ORF">KFE25_009479</name>
</gene>
<dbReference type="InterPro" id="IPR016035">
    <property type="entry name" value="Acyl_Trfase/lysoPLipase"/>
</dbReference>
<feature type="region of interest" description="Disordered" evidence="1">
    <location>
        <begin position="342"/>
        <end position="386"/>
    </location>
</feature>
<evidence type="ECO:0000313" key="3">
    <source>
        <dbReference type="EMBL" id="KAG8471058.1"/>
    </source>
</evidence>
<evidence type="ECO:0000256" key="2">
    <source>
        <dbReference type="SAM" id="SignalP"/>
    </source>
</evidence>
<keyword evidence="4" id="KW-1185">Reference proteome</keyword>
<feature type="compositionally biased region" description="Low complexity" evidence="1">
    <location>
        <begin position="351"/>
        <end position="363"/>
    </location>
</feature>
<accession>A0A8J5XSU8</accession>
<dbReference type="EMBL" id="JAGTXO010000001">
    <property type="protein sequence ID" value="KAG8471058.1"/>
    <property type="molecule type" value="Genomic_DNA"/>
</dbReference>
<sequence length="512" mass="50501">MSSRAAVVLTAGLCLGFFLGELSAPAAQASSARGPSEQPASTCAHGRATRVLALDSSLEGLRSLLVALADLDEALGGRLPAAIDVVVGTGAGAIAAAALAAGATPAQLVGAFGRAPAPDISGGECADDGAACPAAAAARCVLLRPQANLTALVARLVDEPPPAASRDRPPLPALAIALFDLASGRHVVVQPTAGAASIEGAAAADSPSFELSWLVWGTDAALGKQPLPPLRLHRQGTLARGTTLENVLLAAAATPLLAAPRNLTCIGCEGGGDEWGSPYSACTSWKTRPRLCSLVGVDGAAAGASAAAIGNALADAGLPNGCAAPVRVDLIAITAHSSASLARAAPHAREQPAPQAAPAANARARPRGHGPPVSAQAAPATSRADSGEQALLAAVRDALGADASDATWGPFGQMLAPRASPADAVRSARDALESTFIGQMGRSGVELLISVHPPPGHAPGMGVAQRVTAAVNGQPATREVALRALRSRGSDGESATGSGERGGAPESAGPIS</sequence>
<organism evidence="3 4">
    <name type="scientific">Diacronema lutheri</name>
    <name type="common">Unicellular marine alga</name>
    <name type="synonym">Monochrysis lutheri</name>
    <dbReference type="NCBI Taxonomy" id="2081491"/>
    <lineage>
        <taxon>Eukaryota</taxon>
        <taxon>Haptista</taxon>
        <taxon>Haptophyta</taxon>
        <taxon>Pavlovophyceae</taxon>
        <taxon>Pavlovales</taxon>
        <taxon>Pavlovaceae</taxon>
        <taxon>Diacronema</taxon>
    </lineage>
</organism>
<dbReference type="AlphaFoldDB" id="A0A8J5XSU8"/>
<evidence type="ECO:0000256" key="1">
    <source>
        <dbReference type="SAM" id="MobiDB-lite"/>
    </source>
</evidence>
<keyword evidence="2" id="KW-0732">Signal</keyword>
<name>A0A8J5XSU8_DIALT</name>